<dbReference type="Proteomes" id="UP001597097">
    <property type="component" value="Unassembled WGS sequence"/>
</dbReference>
<comment type="caution">
    <text evidence="1">The sequence shown here is derived from an EMBL/GenBank/DDBJ whole genome shotgun (WGS) entry which is preliminary data.</text>
</comment>
<name>A0ABW4GRQ2_9ACTN</name>
<protein>
    <submittedName>
        <fullName evidence="1">Uncharacterized protein</fullName>
    </submittedName>
</protein>
<reference evidence="2" key="1">
    <citation type="journal article" date="2019" name="Int. J. Syst. Evol. Microbiol.">
        <title>The Global Catalogue of Microorganisms (GCM) 10K type strain sequencing project: providing services to taxonomists for standard genome sequencing and annotation.</title>
        <authorList>
            <consortium name="The Broad Institute Genomics Platform"/>
            <consortium name="The Broad Institute Genome Sequencing Center for Infectious Disease"/>
            <person name="Wu L."/>
            <person name="Ma J."/>
        </authorList>
    </citation>
    <scope>NUCLEOTIDE SEQUENCE [LARGE SCALE GENOMIC DNA]</scope>
    <source>
        <strain evidence="2">CGMCC 1.15399</strain>
    </source>
</reference>
<proteinExistence type="predicted"/>
<dbReference type="EMBL" id="JBHUCM010000045">
    <property type="protein sequence ID" value="MFD1545059.1"/>
    <property type="molecule type" value="Genomic_DNA"/>
</dbReference>
<evidence type="ECO:0000313" key="2">
    <source>
        <dbReference type="Proteomes" id="UP001597097"/>
    </source>
</evidence>
<accession>A0ABW4GRQ2</accession>
<sequence length="55" mass="6107">MTLSDRHCDQLLGLLAQRSVGDHGPAEVLERLMNTRRGHMYDMSQLSGHTTLSGL</sequence>
<keyword evidence="2" id="KW-1185">Reference proteome</keyword>
<evidence type="ECO:0000313" key="1">
    <source>
        <dbReference type="EMBL" id="MFD1545059.1"/>
    </source>
</evidence>
<gene>
    <name evidence="1" type="ORF">ACFSJ0_49015</name>
</gene>
<dbReference type="RefSeq" id="WP_219529015.1">
    <property type="nucleotide sequence ID" value="NZ_JAHKRM010000005.1"/>
</dbReference>
<organism evidence="1 2">
    <name type="scientific">Nonomuraea guangzhouensis</name>
    <dbReference type="NCBI Taxonomy" id="1291555"/>
    <lineage>
        <taxon>Bacteria</taxon>
        <taxon>Bacillati</taxon>
        <taxon>Actinomycetota</taxon>
        <taxon>Actinomycetes</taxon>
        <taxon>Streptosporangiales</taxon>
        <taxon>Streptosporangiaceae</taxon>
        <taxon>Nonomuraea</taxon>
    </lineage>
</organism>